<name>A0A067G6W7_CITSI</name>
<dbReference type="EMBL" id="KK784889">
    <property type="protein sequence ID" value="KDO71277.1"/>
    <property type="molecule type" value="Genomic_DNA"/>
</dbReference>
<dbReference type="Proteomes" id="UP000027120">
    <property type="component" value="Unassembled WGS sequence"/>
</dbReference>
<keyword evidence="2" id="KW-1185">Reference proteome</keyword>
<organism evidence="1 2">
    <name type="scientific">Citrus sinensis</name>
    <name type="common">Sweet orange</name>
    <name type="synonym">Citrus aurantium var. sinensis</name>
    <dbReference type="NCBI Taxonomy" id="2711"/>
    <lineage>
        <taxon>Eukaryota</taxon>
        <taxon>Viridiplantae</taxon>
        <taxon>Streptophyta</taxon>
        <taxon>Embryophyta</taxon>
        <taxon>Tracheophyta</taxon>
        <taxon>Spermatophyta</taxon>
        <taxon>Magnoliopsida</taxon>
        <taxon>eudicotyledons</taxon>
        <taxon>Gunneridae</taxon>
        <taxon>Pentapetalae</taxon>
        <taxon>rosids</taxon>
        <taxon>malvids</taxon>
        <taxon>Sapindales</taxon>
        <taxon>Rutaceae</taxon>
        <taxon>Aurantioideae</taxon>
        <taxon>Citrus</taxon>
    </lineage>
</organism>
<accession>A0A067G6W7</accession>
<dbReference type="AlphaFoldDB" id="A0A067G6W7"/>
<protein>
    <submittedName>
        <fullName evidence="1">Uncharacterized protein</fullName>
    </submittedName>
</protein>
<evidence type="ECO:0000313" key="2">
    <source>
        <dbReference type="Proteomes" id="UP000027120"/>
    </source>
</evidence>
<evidence type="ECO:0000313" key="1">
    <source>
        <dbReference type="EMBL" id="KDO71277.1"/>
    </source>
</evidence>
<reference evidence="1 2" key="1">
    <citation type="submission" date="2014-04" db="EMBL/GenBank/DDBJ databases">
        <authorList>
            <consortium name="International Citrus Genome Consortium"/>
            <person name="Gmitter F."/>
            <person name="Chen C."/>
            <person name="Farmerie W."/>
            <person name="Harkins T."/>
            <person name="Desany B."/>
            <person name="Mohiuddin M."/>
            <person name="Kodira C."/>
            <person name="Borodovsky M."/>
            <person name="Lomsadze A."/>
            <person name="Burns P."/>
            <person name="Jenkins J."/>
            <person name="Prochnik S."/>
            <person name="Shu S."/>
            <person name="Chapman J."/>
            <person name="Pitluck S."/>
            <person name="Schmutz J."/>
            <person name="Rokhsar D."/>
        </authorList>
    </citation>
    <scope>NUCLEOTIDE SEQUENCE</scope>
</reference>
<proteinExistence type="predicted"/>
<gene>
    <name evidence="1" type="ORF">CISIN_1g034963mg</name>
</gene>
<sequence>MLAYTHLKIPPLLERHEGTPSAGYSRSLPWSHSLTSHAWSSPLQPLFAASPLSLVSLQPGPFQRIHALKMDHTCSPGI</sequence>